<comment type="function">
    <text evidence="9">CRISPR (clustered regularly interspaced short palindromic repeat), is an adaptive immune system that provides protection against mobile genetic elements (viruses, transposable elements and conjugative plasmids). CRISPR clusters contain sequences complementary to antecedent mobile elements and target invading nucleic acids. CRISPR clusters are transcribed and processed into CRISPR RNA (crRNA). Functions as a ssRNA-specific endoribonuclease. Involved in the integration of spacer DNA into the CRISPR cassette.</text>
</comment>
<dbReference type="GO" id="GO:0004521">
    <property type="term" value="F:RNA endonuclease activity"/>
    <property type="evidence" value="ECO:0007669"/>
    <property type="project" value="InterPro"/>
</dbReference>
<gene>
    <name evidence="9" type="primary">cas2</name>
    <name evidence="10" type="ORF">TDIS_1210</name>
</gene>
<dbReference type="InterPro" id="IPR021127">
    <property type="entry name" value="CRISPR_associated_Cas2"/>
</dbReference>
<comment type="similarity">
    <text evidence="2 9">Belongs to the CRISPR-associated endoribonuclease Cas2 protein family.</text>
</comment>
<dbReference type="PATRIC" id="fig|999894.6.peg.1205"/>
<dbReference type="Proteomes" id="UP000078390">
    <property type="component" value="Unassembled WGS sequence"/>
</dbReference>
<dbReference type="GO" id="GO:0043571">
    <property type="term" value="P:maintenance of CRISPR repeat elements"/>
    <property type="evidence" value="ECO:0007669"/>
    <property type="project" value="UniProtKB-UniRule"/>
</dbReference>
<dbReference type="STRING" id="999894.TDIS_1210"/>
<dbReference type="GO" id="GO:0046872">
    <property type="term" value="F:metal ion binding"/>
    <property type="evidence" value="ECO:0007669"/>
    <property type="project" value="UniProtKB-UniRule"/>
</dbReference>
<keyword evidence="3 9" id="KW-0540">Nuclease</keyword>
<keyword evidence="4 9" id="KW-0479">Metal-binding</keyword>
<evidence type="ECO:0000256" key="8">
    <source>
        <dbReference type="ARBA" id="ARBA00023118"/>
    </source>
</evidence>
<evidence type="ECO:0000256" key="5">
    <source>
        <dbReference type="ARBA" id="ARBA00022759"/>
    </source>
</evidence>
<dbReference type="SUPFAM" id="SSF143430">
    <property type="entry name" value="TTP0101/SSO1404-like"/>
    <property type="match status" value="1"/>
</dbReference>
<proteinExistence type="inferred from homology"/>
<evidence type="ECO:0000256" key="2">
    <source>
        <dbReference type="ARBA" id="ARBA00009959"/>
    </source>
</evidence>
<dbReference type="PANTHER" id="PTHR34405">
    <property type="entry name" value="CRISPR-ASSOCIATED ENDORIBONUCLEASE CAS2"/>
    <property type="match status" value="1"/>
</dbReference>
<keyword evidence="5 9" id="KW-0255">Endonuclease</keyword>
<dbReference type="EMBL" id="LWLG01000007">
    <property type="protein sequence ID" value="OAQ20754.1"/>
    <property type="molecule type" value="Genomic_DNA"/>
</dbReference>
<evidence type="ECO:0000256" key="4">
    <source>
        <dbReference type="ARBA" id="ARBA00022723"/>
    </source>
</evidence>
<dbReference type="PANTHER" id="PTHR34405:SF3">
    <property type="entry name" value="CRISPR-ASSOCIATED ENDORIBONUCLEASE CAS2 3"/>
    <property type="match status" value="1"/>
</dbReference>
<reference evidence="10 11" key="1">
    <citation type="submission" date="2016-04" db="EMBL/GenBank/DDBJ databases">
        <title>Genome analysis of Thermosulfurimonas dismutans, the first thermophilic sulfur-disproportionating bacterium of the phylum Thermodesulfobacteria.</title>
        <authorList>
            <person name="Mardanov A.V."/>
            <person name="Beletsky A.V."/>
            <person name="Kadnikov V.V."/>
            <person name="Slobodkin A.I."/>
            <person name="Ravin N.V."/>
        </authorList>
    </citation>
    <scope>NUCLEOTIDE SEQUENCE [LARGE SCALE GENOMIC DNA]</scope>
    <source>
        <strain evidence="10 11">S95</strain>
    </source>
</reference>
<sequence length="111" mass="13209">METAGLDPYLGFLHAPDYGKPSLVLDLMEEWRPVQRVHKFLKDYGKPVQKSVFECWLTQKELEEVISWLADFIKRTEDRVRIYRLCRKCLKNLEFSGPVYFAEEPEEELIL</sequence>
<keyword evidence="11" id="KW-1185">Reference proteome</keyword>
<name>A0A179D3U4_9BACT</name>
<dbReference type="AlphaFoldDB" id="A0A179D3U4"/>
<dbReference type="Gene3D" id="3.30.70.240">
    <property type="match status" value="1"/>
</dbReference>
<feature type="binding site" evidence="9">
    <location>
        <position position="26"/>
    </location>
    <ligand>
        <name>Mg(2+)</name>
        <dbReference type="ChEBI" id="CHEBI:18420"/>
        <note>catalytic</note>
    </ligand>
</feature>
<dbReference type="GO" id="GO:0051607">
    <property type="term" value="P:defense response to virus"/>
    <property type="evidence" value="ECO:0007669"/>
    <property type="project" value="UniProtKB-UniRule"/>
</dbReference>
<protein>
    <recommendedName>
        <fullName evidence="9">CRISPR-associated endoribonuclease Cas2</fullName>
        <ecNumber evidence="9">3.1.-.-</ecNumber>
    </recommendedName>
</protein>
<keyword evidence="8 9" id="KW-0051">Antiviral defense</keyword>
<evidence type="ECO:0000256" key="7">
    <source>
        <dbReference type="ARBA" id="ARBA00022842"/>
    </source>
</evidence>
<comment type="subunit">
    <text evidence="9">Homodimer, forms a heterotetramer with a Cas1 homodimer.</text>
</comment>
<dbReference type="InterPro" id="IPR019199">
    <property type="entry name" value="Virulence_VapD/CRISPR_Cas2"/>
</dbReference>
<dbReference type="NCBIfam" id="TIGR01573">
    <property type="entry name" value="cas2"/>
    <property type="match status" value="1"/>
</dbReference>
<organism evidence="10 11">
    <name type="scientific">Thermosulfurimonas dismutans</name>
    <dbReference type="NCBI Taxonomy" id="999894"/>
    <lineage>
        <taxon>Bacteria</taxon>
        <taxon>Pseudomonadati</taxon>
        <taxon>Thermodesulfobacteriota</taxon>
        <taxon>Thermodesulfobacteria</taxon>
        <taxon>Thermodesulfobacteriales</taxon>
        <taxon>Thermodesulfobacteriaceae</taxon>
        <taxon>Thermosulfurimonas</taxon>
    </lineage>
</organism>
<dbReference type="GO" id="GO:0016787">
    <property type="term" value="F:hydrolase activity"/>
    <property type="evidence" value="ECO:0007669"/>
    <property type="project" value="UniProtKB-KW"/>
</dbReference>
<accession>A0A179D3U4</accession>
<dbReference type="EC" id="3.1.-.-" evidence="9"/>
<evidence type="ECO:0000313" key="11">
    <source>
        <dbReference type="Proteomes" id="UP000078390"/>
    </source>
</evidence>
<evidence type="ECO:0000313" key="10">
    <source>
        <dbReference type="EMBL" id="OAQ20754.1"/>
    </source>
</evidence>
<evidence type="ECO:0000256" key="9">
    <source>
        <dbReference type="HAMAP-Rule" id="MF_01471"/>
    </source>
</evidence>
<dbReference type="CDD" id="cd09725">
    <property type="entry name" value="Cas2_I_II_III"/>
    <property type="match status" value="1"/>
</dbReference>
<dbReference type="GO" id="GO:0003676">
    <property type="term" value="F:nucleic acid binding"/>
    <property type="evidence" value="ECO:0007669"/>
    <property type="project" value="InterPro"/>
</dbReference>
<evidence type="ECO:0000256" key="6">
    <source>
        <dbReference type="ARBA" id="ARBA00022801"/>
    </source>
</evidence>
<comment type="caution">
    <text evidence="10">The sequence shown here is derived from an EMBL/GenBank/DDBJ whole genome shotgun (WGS) entry which is preliminary data.</text>
</comment>
<evidence type="ECO:0000256" key="3">
    <source>
        <dbReference type="ARBA" id="ARBA00022722"/>
    </source>
</evidence>
<keyword evidence="7 9" id="KW-0460">Magnesium</keyword>
<evidence type="ECO:0000256" key="1">
    <source>
        <dbReference type="ARBA" id="ARBA00001946"/>
    </source>
</evidence>
<dbReference type="HAMAP" id="MF_01471">
    <property type="entry name" value="Cas2"/>
    <property type="match status" value="1"/>
</dbReference>
<comment type="cofactor">
    <cofactor evidence="1 9">
        <name>Mg(2+)</name>
        <dbReference type="ChEBI" id="CHEBI:18420"/>
    </cofactor>
</comment>
<keyword evidence="6 9" id="KW-0378">Hydrolase</keyword>
<dbReference type="Pfam" id="PF09827">
    <property type="entry name" value="CRISPR_Cas2"/>
    <property type="match status" value="1"/>
</dbReference>